<feature type="domain" description="Peptidase M50" evidence="16">
    <location>
        <begin position="68"/>
        <end position="140"/>
    </location>
</feature>
<keyword evidence="8" id="KW-0677">Repeat</keyword>
<dbReference type="EMBL" id="CAFBND010000102">
    <property type="protein sequence ID" value="CAB4954863.1"/>
    <property type="molecule type" value="Genomic_DNA"/>
</dbReference>
<dbReference type="InterPro" id="IPR016483">
    <property type="entry name" value="UCP006404_Pept_M50_CBS"/>
</dbReference>
<dbReference type="GO" id="GO:0005886">
    <property type="term" value="C:plasma membrane"/>
    <property type="evidence" value="ECO:0007669"/>
    <property type="project" value="UniProtKB-SubCell"/>
</dbReference>
<gene>
    <name evidence="17" type="ORF">UFOPK3268_01336</name>
    <name evidence="18" type="ORF">UFOPK3752_01896</name>
    <name evidence="19" type="ORF">UFOPK4150_01397</name>
</gene>
<name>A0A6J7KJ92_9ZZZZ</name>
<evidence type="ECO:0000313" key="18">
    <source>
        <dbReference type="EMBL" id="CAB4954863.1"/>
    </source>
</evidence>
<evidence type="ECO:0000256" key="6">
    <source>
        <dbReference type="ARBA" id="ARBA00022692"/>
    </source>
</evidence>
<feature type="transmembrane region" description="Helical" evidence="15">
    <location>
        <begin position="120"/>
        <end position="144"/>
    </location>
</feature>
<evidence type="ECO:0000256" key="9">
    <source>
        <dbReference type="ARBA" id="ARBA00022801"/>
    </source>
</evidence>
<dbReference type="PANTHER" id="PTHR39188">
    <property type="entry name" value="MEMBRANE-ASSOCIATED ZINC METALLOPROTEASE M50B"/>
    <property type="match status" value="1"/>
</dbReference>
<evidence type="ECO:0000256" key="2">
    <source>
        <dbReference type="ARBA" id="ARBA00004651"/>
    </source>
</evidence>
<keyword evidence="10" id="KW-0862">Zinc</keyword>
<evidence type="ECO:0000256" key="14">
    <source>
        <dbReference type="ARBA" id="ARBA00023136"/>
    </source>
</evidence>
<evidence type="ECO:0000256" key="15">
    <source>
        <dbReference type="SAM" id="Phobius"/>
    </source>
</evidence>
<feature type="transmembrane region" description="Helical" evidence="15">
    <location>
        <begin position="198"/>
        <end position="218"/>
    </location>
</feature>
<dbReference type="GO" id="GO:0046872">
    <property type="term" value="F:metal ion binding"/>
    <property type="evidence" value="ECO:0007669"/>
    <property type="project" value="UniProtKB-KW"/>
</dbReference>
<evidence type="ECO:0000256" key="1">
    <source>
        <dbReference type="ARBA" id="ARBA00001947"/>
    </source>
</evidence>
<dbReference type="GO" id="GO:0006508">
    <property type="term" value="P:proteolysis"/>
    <property type="evidence" value="ECO:0007669"/>
    <property type="project" value="UniProtKB-KW"/>
</dbReference>
<evidence type="ECO:0000313" key="19">
    <source>
        <dbReference type="EMBL" id="CAB5034750.1"/>
    </source>
</evidence>
<dbReference type="SUPFAM" id="SSF54631">
    <property type="entry name" value="CBS-domain pair"/>
    <property type="match status" value="1"/>
</dbReference>
<dbReference type="GO" id="GO:0008237">
    <property type="term" value="F:metallopeptidase activity"/>
    <property type="evidence" value="ECO:0007669"/>
    <property type="project" value="UniProtKB-KW"/>
</dbReference>
<dbReference type="PANTHER" id="PTHR39188:SF3">
    <property type="entry name" value="STAGE IV SPORULATION PROTEIN FB"/>
    <property type="match status" value="1"/>
</dbReference>
<dbReference type="InterPro" id="IPR046342">
    <property type="entry name" value="CBS_dom_sf"/>
</dbReference>
<comment type="cofactor">
    <cofactor evidence="1">
        <name>Zn(2+)</name>
        <dbReference type="ChEBI" id="CHEBI:29105"/>
    </cofactor>
</comment>
<evidence type="ECO:0000256" key="5">
    <source>
        <dbReference type="ARBA" id="ARBA00022670"/>
    </source>
</evidence>
<evidence type="ECO:0000256" key="11">
    <source>
        <dbReference type="ARBA" id="ARBA00022989"/>
    </source>
</evidence>
<dbReference type="Pfam" id="PF02163">
    <property type="entry name" value="Peptidase_M50"/>
    <property type="match status" value="2"/>
</dbReference>
<evidence type="ECO:0000256" key="12">
    <source>
        <dbReference type="ARBA" id="ARBA00023049"/>
    </source>
</evidence>
<keyword evidence="5" id="KW-0645">Protease</keyword>
<evidence type="ECO:0000256" key="10">
    <source>
        <dbReference type="ARBA" id="ARBA00022833"/>
    </source>
</evidence>
<keyword evidence="4" id="KW-1003">Cell membrane</keyword>
<feature type="domain" description="Peptidase M50" evidence="16">
    <location>
        <begin position="153"/>
        <end position="208"/>
    </location>
</feature>
<sequence length="384" mass="40099">MSAGSGTGQGAGQRRSRQGGLAFTLGRIPVSMPWSGLLGIGLIAYLWSDRFEIDPAQPTQTAVLALVFAVLFYLSILGHELAHAWVAGAAGFPVHGITLWVLGGFTSYERRTASPLREGLIAVSGPLSSVAIGFAAAIAASAAYSGDPRVYVIAYALAVSNIVLGIYNALPGLPLDGGAVLKCVVWAISGNEHRGTIIAAWAGRLMAVLVFVAPFYLALRSGYQPDVSNIVISGLVAAYLYAGASDALRRARQGERIPQLSARALSRPAVLVAHDTPLAEAIRQRDLHSATGMVIVDPDGRPTALAQDDAVTAVPLQRRPWVPVSSVSGLLDPRAVVSAELVGESLLDAMGAFPADGYLVRDAAGDLVGILHTKDVERALSGPR</sequence>
<evidence type="ECO:0000256" key="13">
    <source>
        <dbReference type="ARBA" id="ARBA00023122"/>
    </source>
</evidence>
<keyword evidence="12" id="KW-0482">Metalloprotease</keyword>
<evidence type="ECO:0000259" key="16">
    <source>
        <dbReference type="Pfam" id="PF02163"/>
    </source>
</evidence>
<feature type="transmembrane region" description="Helical" evidence="15">
    <location>
        <begin position="59"/>
        <end position="78"/>
    </location>
</feature>
<evidence type="ECO:0000256" key="3">
    <source>
        <dbReference type="ARBA" id="ARBA00007931"/>
    </source>
</evidence>
<comment type="similarity">
    <text evidence="3">Belongs to the peptidase M50B family.</text>
</comment>
<dbReference type="PIRSF" id="PIRSF006404">
    <property type="entry name" value="UCP006404_Pept_M50_CBS"/>
    <property type="match status" value="1"/>
</dbReference>
<protein>
    <submittedName>
        <fullName evidence="18">Unannotated protein</fullName>
    </submittedName>
</protein>
<evidence type="ECO:0000256" key="4">
    <source>
        <dbReference type="ARBA" id="ARBA00022475"/>
    </source>
</evidence>
<accession>A0A6J7KJ92</accession>
<feature type="transmembrane region" description="Helical" evidence="15">
    <location>
        <begin position="150"/>
        <end position="170"/>
    </location>
</feature>
<dbReference type="EMBL" id="CAFBPU010000028">
    <property type="protein sequence ID" value="CAB5034750.1"/>
    <property type="molecule type" value="Genomic_DNA"/>
</dbReference>
<evidence type="ECO:0000256" key="8">
    <source>
        <dbReference type="ARBA" id="ARBA00022737"/>
    </source>
</evidence>
<dbReference type="EMBL" id="CAFBIZ010000190">
    <property type="protein sequence ID" value="CAB4851727.1"/>
    <property type="molecule type" value="Genomic_DNA"/>
</dbReference>
<dbReference type="AlphaFoldDB" id="A0A6J7KJ92"/>
<feature type="transmembrane region" description="Helical" evidence="15">
    <location>
        <begin position="28"/>
        <end position="47"/>
    </location>
</feature>
<feature type="transmembrane region" description="Helical" evidence="15">
    <location>
        <begin position="84"/>
        <end position="108"/>
    </location>
</feature>
<organism evidence="18">
    <name type="scientific">freshwater metagenome</name>
    <dbReference type="NCBI Taxonomy" id="449393"/>
    <lineage>
        <taxon>unclassified sequences</taxon>
        <taxon>metagenomes</taxon>
        <taxon>ecological metagenomes</taxon>
    </lineage>
</organism>
<keyword evidence="7" id="KW-0479">Metal-binding</keyword>
<dbReference type="InterPro" id="IPR008915">
    <property type="entry name" value="Peptidase_M50"/>
</dbReference>
<comment type="subcellular location">
    <subcellularLocation>
        <location evidence="2">Cell membrane</location>
        <topology evidence="2">Multi-pass membrane protein</topology>
    </subcellularLocation>
</comment>
<keyword evidence="14 15" id="KW-0472">Membrane</keyword>
<keyword evidence="9" id="KW-0378">Hydrolase</keyword>
<evidence type="ECO:0000313" key="17">
    <source>
        <dbReference type="EMBL" id="CAB4851727.1"/>
    </source>
</evidence>
<keyword evidence="13" id="KW-0129">CBS domain</keyword>
<proteinExistence type="inferred from homology"/>
<reference evidence="18" key="1">
    <citation type="submission" date="2020-05" db="EMBL/GenBank/DDBJ databases">
        <authorList>
            <person name="Chiriac C."/>
            <person name="Salcher M."/>
            <person name="Ghai R."/>
            <person name="Kavagutti S V."/>
        </authorList>
    </citation>
    <scope>NUCLEOTIDE SEQUENCE</scope>
</reference>
<keyword evidence="6 15" id="KW-0812">Transmembrane</keyword>
<evidence type="ECO:0000256" key="7">
    <source>
        <dbReference type="ARBA" id="ARBA00022723"/>
    </source>
</evidence>
<keyword evidence="11 15" id="KW-1133">Transmembrane helix</keyword>